<gene>
    <name evidence="1" type="ORF">IQ35_03216</name>
</gene>
<dbReference type="RefSeq" id="WP_145074884.1">
    <property type="nucleotide sequence ID" value="NZ_JACIIY010000016.1"/>
</dbReference>
<sequence length="407" mass="46165">MLDTANEPAREAGRDLLLNSDAIQADAEAIVGMADPDKALFKPNLDRLVKSVNATARLSPQGYAITHAELVDAIVNRLESRRWLDRHPEIAEQSIVEPIFMTGLPRSGTTYFQNLFNIDPAFRQIRAWEASRICPPPAVDPTSAHKRFEATRREIAQRVKLNPEYNAIHLSDADGPEECHPLLTQTFGAAGYHNYLNVPDYFDYLTSALNLEETYRNHRQQLQLLQWGAAPKRWALKYPNHLVAMDVIMAIHPDARFIVTHRDPRQTLASLCRLTHSFRAPRSEDRDALLVGRQMRTFVRRHLDGLMAFAASSHAGRAIHVDYYYSLEQPAEMMAGVYRDLNMEMAPAVAHDIRGWVRRNPKNKRGANDYMLSDYGLDADEIAEEYADYITAFDIPSESKALARLSV</sequence>
<keyword evidence="2" id="KW-1185">Reference proteome</keyword>
<accession>A0A562K7Y7</accession>
<dbReference type="Pfam" id="PF13469">
    <property type="entry name" value="Sulfotransfer_3"/>
    <property type="match status" value="1"/>
</dbReference>
<dbReference type="PANTHER" id="PTHR36451">
    <property type="entry name" value="PAPS-DEPENDENT SULFOTRANSFERASE STF3"/>
    <property type="match status" value="1"/>
</dbReference>
<evidence type="ECO:0000313" key="2">
    <source>
        <dbReference type="Proteomes" id="UP000316624"/>
    </source>
</evidence>
<proteinExistence type="predicted"/>
<organism evidence="1 2">
    <name type="scientific">Sphingobium wenxiniae (strain DSM 21828 / CGMCC 1.7748 / JZ-1)</name>
    <dbReference type="NCBI Taxonomy" id="595605"/>
    <lineage>
        <taxon>Bacteria</taxon>
        <taxon>Pseudomonadati</taxon>
        <taxon>Pseudomonadota</taxon>
        <taxon>Alphaproteobacteria</taxon>
        <taxon>Sphingomonadales</taxon>
        <taxon>Sphingomonadaceae</taxon>
        <taxon>Sphingobium</taxon>
    </lineage>
</organism>
<reference evidence="1 2" key="1">
    <citation type="journal article" date="2015" name="Stand. Genomic Sci.">
        <title>Genomic Encyclopedia of Bacterial and Archaeal Type Strains, Phase III: the genomes of soil and plant-associated and newly described type strains.</title>
        <authorList>
            <person name="Whitman W.B."/>
            <person name="Woyke T."/>
            <person name="Klenk H.P."/>
            <person name="Zhou Y."/>
            <person name="Lilburn T.G."/>
            <person name="Beck B.J."/>
            <person name="De Vos P."/>
            <person name="Vandamme P."/>
            <person name="Eisen J.A."/>
            <person name="Garrity G."/>
            <person name="Hugenholtz P."/>
            <person name="Kyrpides N.C."/>
        </authorList>
    </citation>
    <scope>NUCLEOTIDE SEQUENCE [LARGE SCALE GENOMIC DNA]</scope>
    <source>
        <strain evidence="1 2">CGMCC 1.7748</strain>
    </source>
</reference>
<keyword evidence="1" id="KW-0808">Transferase</keyword>
<comment type="caution">
    <text evidence="1">The sequence shown here is derived from an EMBL/GenBank/DDBJ whole genome shotgun (WGS) entry which is preliminary data.</text>
</comment>
<protein>
    <submittedName>
        <fullName evidence="1">Sulfotransferase family protein</fullName>
    </submittedName>
</protein>
<dbReference type="EMBL" id="VLKK01000015">
    <property type="protein sequence ID" value="TWH91530.1"/>
    <property type="molecule type" value="Genomic_DNA"/>
</dbReference>
<dbReference type="SUPFAM" id="SSF52540">
    <property type="entry name" value="P-loop containing nucleoside triphosphate hydrolases"/>
    <property type="match status" value="1"/>
</dbReference>
<dbReference type="Gene3D" id="3.40.50.300">
    <property type="entry name" value="P-loop containing nucleotide triphosphate hydrolases"/>
    <property type="match status" value="1"/>
</dbReference>
<evidence type="ECO:0000313" key="1">
    <source>
        <dbReference type="EMBL" id="TWH91530.1"/>
    </source>
</evidence>
<dbReference type="AlphaFoldDB" id="A0A562K7Y7"/>
<dbReference type="PANTHER" id="PTHR36451:SF1">
    <property type="entry name" value="OMEGA-HYDROXY-BETA-DIHYDROMENAQUINONE-9 SULFOTRANSFERASE STF3"/>
    <property type="match status" value="1"/>
</dbReference>
<dbReference type="InterPro" id="IPR027417">
    <property type="entry name" value="P-loop_NTPase"/>
</dbReference>
<dbReference type="Proteomes" id="UP000316624">
    <property type="component" value="Unassembled WGS sequence"/>
</dbReference>
<dbReference type="InterPro" id="IPR052736">
    <property type="entry name" value="Stf3_sulfotransferase"/>
</dbReference>
<dbReference type="GO" id="GO:0016740">
    <property type="term" value="F:transferase activity"/>
    <property type="evidence" value="ECO:0007669"/>
    <property type="project" value="UniProtKB-KW"/>
</dbReference>
<name>A0A562K7Y7_SPHWJ</name>